<dbReference type="EMBL" id="NHYE01001153">
    <property type="protein sequence ID" value="PPQ98007.1"/>
    <property type="molecule type" value="Genomic_DNA"/>
</dbReference>
<name>A0A409Y4Q3_9AGAR</name>
<reference evidence="1 2" key="1">
    <citation type="journal article" date="2018" name="Evol. Lett.">
        <title>Horizontal gene cluster transfer increased hallucinogenic mushroom diversity.</title>
        <authorList>
            <person name="Reynolds H.T."/>
            <person name="Vijayakumar V."/>
            <person name="Gluck-Thaler E."/>
            <person name="Korotkin H.B."/>
            <person name="Matheny P.B."/>
            <person name="Slot J.C."/>
        </authorList>
    </citation>
    <scope>NUCLEOTIDE SEQUENCE [LARGE SCALE GENOMIC DNA]</scope>
    <source>
        <strain evidence="1 2">SRW20</strain>
    </source>
</reference>
<evidence type="ECO:0000313" key="1">
    <source>
        <dbReference type="EMBL" id="PPQ98007.1"/>
    </source>
</evidence>
<dbReference type="Proteomes" id="UP000284706">
    <property type="component" value="Unassembled WGS sequence"/>
</dbReference>
<gene>
    <name evidence="1" type="ORF">CVT26_003070</name>
</gene>
<dbReference type="OrthoDB" id="3009053at2759"/>
<sequence>MPSHYGMSSLELEARGNHEKCMYSSVGGGHCDTQGCRDGGGYCDYNEETGRCSMVNMRGKNAPFGCQHCGCKKA</sequence>
<dbReference type="AlphaFoldDB" id="A0A409Y4Q3"/>
<comment type="caution">
    <text evidence="1">The sequence shown here is derived from an EMBL/GenBank/DDBJ whole genome shotgun (WGS) entry which is preliminary data.</text>
</comment>
<protein>
    <submittedName>
        <fullName evidence="1">Uncharacterized protein</fullName>
    </submittedName>
</protein>
<proteinExistence type="predicted"/>
<dbReference type="InParanoid" id="A0A409Y4Q3"/>
<evidence type="ECO:0000313" key="2">
    <source>
        <dbReference type="Proteomes" id="UP000284706"/>
    </source>
</evidence>
<organism evidence="1 2">
    <name type="scientific">Gymnopilus dilepis</name>
    <dbReference type="NCBI Taxonomy" id="231916"/>
    <lineage>
        <taxon>Eukaryota</taxon>
        <taxon>Fungi</taxon>
        <taxon>Dikarya</taxon>
        <taxon>Basidiomycota</taxon>
        <taxon>Agaricomycotina</taxon>
        <taxon>Agaricomycetes</taxon>
        <taxon>Agaricomycetidae</taxon>
        <taxon>Agaricales</taxon>
        <taxon>Agaricineae</taxon>
        <taxon>Hymenogastraceae</taxon>
        <taxon>Gymnopilus</taxon>
    </lineage>
</organism>
<keyword evidence="2" id="KW-1185">Reference proteome</keyword>
<accession>A0A409Y4Q3</accession>